<dbReference type="AlphaFoldDB" id="A0A4Y2B6Z4"/>
<dbReference type="Proteomes" id="UP000499080">
    <property type="component" value="Unassembled WGS sequence"/>
</dbReference>
<accession>A0A4Y2B6Z4</accession>
<name>A0A4Y2B6Z4_ARAVE</name>
<reference evidence="1 2" key="1">
    <citation type="journal article" date="2019" name="Sci. Rep.">
        <title>Orb-weaving spider Araneus ventricosus genome elucidates the spidroin gene catalogue.</title>
        <authorList>
            <person name="Kono N."/>
            <person name="Nakamura H."/>
            <person name="Ohtoshi R."/>
            <person name="Moran D.A.P."/>
            <person name="Shinohara A."/>
            <person name="Yoshida Y."/>
            <person name="Fujiwara M."/>
            <person name="Mori M."/>
            <person name="Tomita M."/>
            <person name="Arakawa K."/>
        </authorList>
    </citation>
    <scope>NUCLEOTIDE SEQUENCE [LARGE SCALE GENOMIC DNA]</scope>
</reference>
<sequence>MPIKSIHKQSLRSLTPGFSNFLGEPRNVSLLPYVQLSPPFMAWYSGWSDGYRDLLDSQPSAAYHANPSTDSHSDTYPNFSNFLGEPQNPSLIPCIPTPAGFLSWHSKWRDGYRDWLDIKLPAAHHASSDRFFALTIGFGGERSWLYLRLFMAR</sequence>
<evidence type="ECO:0000313" key="1">
    <source>
        <dbReference type="EMBL" id="GBL87778.1"/>
    </source>
</evidence>
<keyword evidence="2" id="KW-1185">Reference proteome</keyword>
<organism evidence="1 2">
    <name type="scientific">Araneus ventricosus</name>
    <name type="common">Orbweaver spider</name>
    <name type="synonym">Epeira ventricosa</name>
    <dbReference type="NCBI Taxonomy" id="182803"/>
    <lineage>
        <taxon>Eukaryota</taxon>
        <taxon>Metazoa</taxon>
        <taxon>Ecdysozoa</taxon>
        <taxon>Arthropoda</taxon>
        <taxon>Chelicerata</taxon>
        <taxon>Arachnida</taxon>
        <taxon>Araneae</taxon>
        <taxon>Araneomorphae</taxon>
        <taxon>Entelegynae</taxon>
        <taxon>Araneoidea</taxon>
        <taxon>Araneidae</taxon>
        <taxon>Araneus</taxon>
    </lineage>
</organism>
<gene>
    <name evidence="1" type="ORF">AVEN_81375_1</name>
</gene>
<evidence type="ECO:0000313" key="2">
    <source>
        <dbReference type="Proteomes" id="UP000499080"/>
    </source>
</evidence>
<dbReference type="EMBL" id="BGPR01000055">
    <property type="protein sequence ID" value="GBL87778.1"/>
    <property type="molecule type" value="Genomic_DNA"/>
</dbReference>
<proteinExistence type="predicted"/>
<comment type="caution">
    <text evidence="1">The sequence shown here is derived from an EMBL/GenBank/DDBJ whole genome shotgun (WGS) entry which is preliminary data.</text>
</comment>
<protein>
    <submittedName>
        <fullName evidence="1">Uncharacterized protein</fullName>
    </submittedName>
</protein>